<accession>A0A9E3H6I7</accession>
<organism evidence="2 3">
    <name type="scientific">Pelatocladus maniniholoensis HA4357-MV3</name>
    <dbReference type="NCBI Taxonomy" id="1117104"/>
    <lineage>
        <taxon>Bacteria</taxon>
        <taxon>Bacillati</taxon>
        <taxon>Cyanobacteriota</taxon>
        <taxon>Cyanophyceae</taxon>
        <taxon>Nostocales</taxon>
        <taxon>Nostocaceae</taxon>
        <taxon>Pelatocladus</taxon>
    </lineage>
</organism>
<gene>
    <name evidence="2" type="ORF">KME28_08105</name>
</gene>
<evidence type="ECO:0000256" key="1">
    <source>
        <dbReference type="SAM" id="MobiDB-lite"/>
    </source>
</evidence>
<feature type="region of interest" description="Disordered" evidence="1">
    <location>
        <begin position="1"/>
        <end position="84"/>
    </location>
</feature>
<protein>
    <submittedName>
        <fullName evidence="2">Uncharacterized protein</fullName>
    </submittedName>
</protein>
<dbReference type="Proteomes" id="UP000813215">
    <property type="component" value="Unassembled WGS sequence"/>
</dbReference>
<sequence>MAWGCSLKPESSHLKPERSRLKPESSHLKPESSCLKPESSCLKPENSRLKPESSHLKPESSRLKPESSRLKPENSRLKPESSRLKPEISPYLISCTNPISRLRINSEANSISPLKRTQRFSWSDLSDFIPFHVNHDTHKFCRDAIYRVSTGSVFISDFL</sequence>
<reference evidence="2" key="2">
    <citation type="journal article" date="2022" name="Microbiol. Resour. Announc.">
        <title>Metagenome Sequencing to Explore Phylogenomics of Terrestrial Cyanobacteria.</title>
        <authorList>
            <person name="Ward R.D."/>
            <person name="Stajich J.E."/>
            <person name="Johansen J.R."/>
            <person name="Huntemann M."/>
            <person name="Clum A."/>
            <person name="Foster B."/>
            <person name="Foster B."/>
            <person name="Roux S."/>
            <person name="Palaniappan K."/>
            <person name="Varghese N."/>
            <person name="Mukherjee S."/>
            <person name="Reddy T.B.K."/>
            <person name="Daum C."/>
            <person name="Copeland A."/>
            <person name="Chen I.A."/>
            <person name="Ivanova N.N."/>
            <person name="Kyrpides N.C."/>
            <person name="Shapiro N."/>
            <person name="Eloe-Fadrosh E.A."/>
            <person name="Pietrasiak N."/>
        </authorList>
    </citation>
    <scope>NUCLEOTIDE SEQUENCE</scope>
    <source>
        <strain evidence="2">HA4357-MV3</strain>
    </source>
</reference>
<evidence type="ECO:0000313" key="3">
    <source>
        <dbReference type="Proteomes" id="UP000813215"/>
    </source>
</evidence>
<name>A0A9E3H6I7_9NOST</name>
<feature type="compositionally biased region" description="Basic and acidic residues" evidence="1">
    <location>
        <begin position="10"/>
        <end position="30"/>
    </location>
</feature>
<comment type="caution">
    <text evidence="2">The sequence shown here is derived from an EMBL/GenBank/DDBJ whole genome shotgun (WGS) entry which is preliminary data.</text>
</comment>
<feature type="compositionally biased region" description="Basic and acidic residues" evidence="1">
    <location>
        <begin position="45"/>
        <end position="84"/>
    </location>
</feature>
<evidence type="ECO:0000313" key="2">
    <source>
        <dbReference type="EMBL" id="MBW4431678.1"/>
    </source>
</evidence>
<dbReference type="AlphaFoldDB" id="A0A9E3H6I7"/>
<dbReference type="EMBL" id="JAHHHW010000073">
    <property type="protein sequence ID" value="MBW4431678.1"/>
    <property type="molecule type" value="Genomic_DNA"/>
</dbReference>
<proteinExistence type="predicted"/>
<reference evidence="2" key="1">
    <citation type="submission" date="2021-05" db="EMBL/GenBank/DDBJ databases">
        <authorList>
            <person name="Pietrasiak N."/>
            <person name="Ward R."/>
            <person name="Stajich J.E."/>
            <person name="Kurbessoian T."/>
        </authorList>
    </citation>
    <scope>NUCLEOTIDE SEQUENCE</scope>
    <source>
        <strain evidence="2">HA4357-MV3</strain>
    </source>
</reference>